<evidence type="ECO:0000256" key="4">
    <source>
        <dbReference type="ARBA" id="ARBA00024331"/>
    </source>
</evidence>
<feature type="region of interest" description="Disordered" evidence="5">
    <location>
        <begin position="451"/>
        <end position="481"/>
    </location>
</feature>
<evidence type="ECO:0000259" key="6">
    <source>
        <dbReference type="Pfam" id="PF00316"/>
    </source>
</evidence>
<dbReference type="SUPFAM" id="SSF56655">
    <property type="entry name" value="Carbohydrate phosphatase"/>
    <property type="match status" value="2"/>
</dbReference>
<dbReference type="Proteomes" id="UP000218209">
    <property type="component" value="Unassembled WGS sequence"/>
</dbReference>
<feature type="compositionally biased region" description="Acidic residues" evidence="5">
    <location>
        <begin position="169"/>
        <end position="178"/>
    </location>
</feature>
<feature type="compositionally biased region" description="Gly residues" evidence="5">
    <location>
        <begin position="136"/>
        <end position="148"/>
    </location>
</feature>
<dbReference type="PANTHER" id="PTHR11556:SF35">
    <property type="entry name" value="SEDOHEPTULOSE-1,7-BISPHOSPHATASE, CHLOROPLASTIC"/>
    <property type="match status" value="1"/>
</dbReference>
<feature type="compositionally biased region" description="Gly residues" evidence="5">
    <location>
        <begin position="190"/>
        <end position="199"/>
    </location>
</feature>
<evidence type="ECO:0000259" key="7">
    <source>
        <dbReference type="Pfam" id="PF18913"/>
    </source>
</evidence>
<feature type="compositionally biased region" description="Gly residues" evidence="5">
    <location>
        <begin position="460"/>
        <end position="481"/>
    </location>
</feature>
<feature type="domain" description="Fructose-1-6-bisphosphatase class 1 C-terminal" evidence="7">
    <location>
        <begin position="515"/>
        <end position="601"/>
    </location>
</feature>
<evidence type="ECO:0000256" key="1">
    <source>
        <dbReference type="ARBA" id="ARBA00010941"/>
    </source>
</evidence>
<organism evidence="8 9">
    <name type="scientific">Porphyra umbilicalis</name>
    <name type="common">Purple laver</name>
    <name type="synonym">Red alga</name>
    <dbReference type="NCBI Taxonomy" id="2786"/>
    <lineage>
        <taxon>Eukaryota</taxon>
        <taxon>Rhodophyta</taxon>
        <taxon>Bangiophyceae</taxon>
        <taxon>Bangiales</taxon>
        <taxon>Bangiaceae</taxon>
        <taxon>Porphyra</taxon>
    </lineage>
</organism>
<keyword evidence="3" id="KW-0119">Carbohydrate metabolism</keyword>
<dbReference type="InterPro" id="IPR033391">
    <property type="entry name" value="FBPase_N"/>
</dbReference>
<dbReference type="GO" id="GO:0006000">
    <property type="term" value="P:fructose metabolic process"/>
    <property type="evidence" value="ECO:0007669"/>
    <property type="project" value="TreeGrafter"/>
</dbReference>
<evidence type="ECO:0000313" key="8">
    <source>
        <dbReference type="EMBL" id="OSX72197.1"/>
    </source>
</evidence>
<dbReference type="Pfam" id="PF18913">
    <property type="entry name" value="FBPase_C"/>
    <property type="match status" value="1"/>
</dbReference>
<feature type="domain" description="Fructose-1-6-bisphosphatase class I N-terminal" evidence="6">
    <location>
        <begin position="312"/>
        <end position="438"/>
    </location>
</feature>
<dbReference type="GO" id="GO:0030388">
    <property type="term" value="P:fructose 1,6-bisphosphate metabolic process"/>
    <property type="evidence" value="ECO:0007669"/>
    <property type="project" value="TreeGrafter"/>
</dbReference>
<feature type="compositionally biased region" description="Low complexity" evidence="5">
    <location>
        <begin position="23"/>
        <end position="38"/>
    </location>
</feature>
<dbReference type="GO" id="GO:0006002">
    <property type="term" value="P:fructose 6-phosphate metabolic process"/>
    <property type="evidence" value="ECO:0007669"/>
    <property type="project" value="TreeGrafter"/>
</dbReference>
<keyword evidence="9" id="KW-1185">Reference proteome</keyword>
<dbReference type="InterPro" id="IPR000146">
    <property type="entry name" value="FBPase_class-1"/>
</dbReference>
<reference evidence="8 9" key="1">
    <citation type="submission" date="2017-03" db="EMBL/GenBank/DDBJ databases">
        <title>WGS assembly of Porphyra umbilicalis.</title>
        <authorList>
            <person name="Brawley S.H."/>
            <person name="Blouin N.A."/>
            <person name="Ficko-Blean E."/>
            <person name="Wheeler G.L."/>
            <person name="Lohr M."/>
            <person name="Goodson H.V."/>
            <person name="Jenkins J.W."/>
            <person name="Blaby-Haas C.E."/>
            <person name="Helliwell K.E."/>
            <person name="Chan C."/>
            <person name="Marriage T."/>
            <person name="Bhattacharya D."/>
            <person name="Klein A.S."/>
            <person name="Badis Y."/>
            <person name="Brodie J."/>
            <person name="Cao Y."/>
            <person name="Collen J."/>
            <person name="Dittami S.M."/>
            <person name="Gachon C.M."/>
            <person name="Green B.R."/>
            <person name="Karpowicz S."/>
            <person name="Kim J.W."/>
            <person name="Kudahl U."/>
            <person name="Lin S."/>
            <person name="Michel G."/>
            <person name="Mittag M."/>
            <person name="Olson B.J."/>
            <person name="Pangilinan J."/>
            <person name="Peng Y."/>
            <person name="Qiu H."/>
            <person name="Shu S."/>
            <person name="Singer J.T."/>
            <person name="Smith A.G."/>
            <person name="Sprecher B.N."/>
            <person name="Wagner V."/>
            <person name="Wang W."/>
            <person name="Wang Z.-Y."/>
            <person name="Yan J."/>
            <person name="Yarish C."/>
            <person name="Zoeuner-Riek S."/>
            <person name="Zhuang Y."/>
            <person name="Zou Y."/>
            <person name="Lindquist E.A."/>
            <person name="Grimwood J."/>
            <person name="Barry K."/>
            <person name="Rokhsar D.S."/>
            <person name="Schmutz J."/>
            <person name="Stiller J.W."/>
            <person name="Grossman A.R."/>
            <person name="Prochnik S.E."/>
        </authorList>
    </citation>
    <scope>NUCLEOTIDE SEQUENCE [LARGE SCALE GENOMIC DNA]</scope>
    <source>
        <strain evidence="8">4086291</strain>
    </source>
</reference>
<dbReference type="GO" id="GO:0006094">
    <property type="term" value="P:gluconeogenesis"/>
    <property type="evidence" value="ECO:0007669"/>
    <property type="project" value="TreeGrafter"/>
</dbReference>
<dbReference type="GO" id="GO:0005986">
    <property type="term" value="P:sucrose biosynthetic process"/>
    <property type="evidence" value="ECO:0007669"/>
    <property type="project" value="TreeGrafter"/>
</dbReference>
<evidence type="ECO:0008006" key="10">
    <source>
        <dbReference type="Google" id="ProtNLM"/>
    </source>
</evidence>
<dbReference type="PANTHER" id="PTHR11556">
    <property type="entry name" value="FRUCTOSE-1,6-BISPHOSPHATASE-RELATED"/>
    <property type="match status" value="1"/>
</dbReference>
<feature type="compositionally biased region" description="Low complexity" evidence="5">
    <location>
        <begin position="257"/>
        <end position="279"/>
    </location>
</feature>
<proteinExistence type="inferred from homology"/>
<name>A0A1X6NUE0_PORUM</name>
<dbReference type="GO" id="GO:0005829">
    <property type="term" value="C:cytosol"/>
    <property type="evidence" value="ECO:0007669"/>
    <property type="project" value="TreeGrafter"/>
</dbReference>
<dbReference type="InterPro" id="IPR044015">
    <property type="entry name" value="FBPase_C_dom"/>
</dbReference>
<feature type="region of interest" description="Disordered" evidence="5">
    <location>
        <begin position="19"/>
        <end position="54"/>
    </location>
</feature>
<feature type="compositionally biased region" description="Acidic residues" evidence="5">
    <location>
        <begin position="246"/>
        <end position="256"/>
    </location>
</feature>
<evidence type="ECO:0000256" key="5">
    <source>
        <dbReference type="SAM" id="MobiDB-lite"/>
    </source>
</evidence>
<dbReference type="AlphaFoldDB" id="A0A1X6NUE0"/>
<dbReference type="Pfam" id="PF00316">
    <property type="entry name" value="FBPase"/>
    <property type="match status" value="1"/>
</dbReference>
<dbReference type="Gene3D" id="3.40.190.80">
    <property type="match status" value="1"/>
</dbReference>
<evidence type="ECO:0000256" key="2">
    <source>
        <dbReference type="ARBA" id="ARBA00022801"/>
    </source>
</evidence>
<dbReference type="EMBL" id="KV919078">
    <property type="protein sequence ID" value="OSX72197.1"/>
    <property type="molecule type" value="Genomic_DNA"/>
</dbReference>
<comment type="similarity">
    <text evidence="1">Belongs to the FBPase class 1 family.</text>
</comment>
<dbReference type="GO" id="GO:0042132">
    <property type="term" value="F:fructose 1,6-bisphosphate 1-phosphatase activity"/>
    <property type="evidence" value="ECO:0007669"/>
    <property type="project" value="TreeGrafter"/>
</dbReference>
<evidence type="ECO:0000313" key="9">
    <source>
        <dbReference type="Proteomes" id="UP000218209"/>
    </source>
</evidence>
<accession>A0A1X6NUE0</accession>
<dbReference type="Gene3D" id="3.30.540.10">
    <property type="entry name" value="Fructose-1,6-Bisphosphatase, subunit A, domain 1"/>
    <property type="match status" value="1"/>
</dbReference>
<feature type="region of interest" description="Disordered" evidence="5">
    <location>
        <begin position="127"/>
        <end position="304"/>
    </location>
</feature>
<sequence length="614" mass="61564">MNVSGALAGLTLADAQPARGHIASVPSSPAAPPASDAPGMHTPRETFASLAPPPLGSPAGSIVYSADVGGGGGSQAATVFPSHVRRALRRRPSDVTGELVRLLDDLSTCTHTLSKYVSEVTNAKVRIHKPGPSQAGAGGGGGGGGGGTLHRSGAAATNGGGAGRTASVAEEEEEEEQTGEASGTGVDSTDGGGSQGDGPGCSTMSMAVNVGQDEAHPSADAMGSLGDLGDAPEGEFGGRMVVPEGTDPDDEEEEEYGGATAPTAAASRGLRGLAAAAGGHKPRGTRGGPPPPPPPHAGGSPPVLSSEFATQLLWRSLSHDGYACIVLEAGHETPLVFPSDVPMGAYCVCLSALDFDDAAGQRELGVVGTIWSVYKRHSPTGTPGRYVDLQQRAAEQVAAGYCAYSSATTLMYTLGEDGTGLGPPGVYAFVLHPVATQYFLQSSRRFHLDDPSGAVLPARPGGGGSDSDSDGGGGGGDCGGGGRPRRCGGVFGSRRLIARSRTPLARALGRYVAASGSSCYSNGALLADAHAALMTRGVVVAPSVQLLCEAAPLALLVEHAGGRATDGYGRRVLEMGVTDDAHLTTGLLAGPADVVAAIEALVAEEMRRDEADGQ</sequence>
<keyword evidence="2" id="KW-0378">Hydrolase</keyword>
<protein>
    <recommendedName>
        <fullName evidence="10">Fructose-bisphosphatase</fullName>
    </recommendedName>
</protein>
<gene>
    <name evidence="8" type="ORF">BU14_0459s0018</name>
</gene>
<evidence type="ECO:0000256" key="3">
    <source>
        <dbReference type="ARBA" id="ARBA00023277"/>
    </source>
</evidence>
<comment type="pathway">
    <text evidence="4">Carbohydrate biosynthesis.</text>
</comment>